<organism evidence="2 3">
    <name type="scientific">Candidatus Thiodiazotropha endolucinida</name>
    <dbReference type="NCBI Taxonomy" id="1655433"/>
    <lineage>
        <taxon>Bacteria</taxon>
        <taxon>Pseudomonadati</taxon>
        <taxon>Pseudomonadota</taxon>
        <taxon>Gammaproteobacteria</taxon>
        <taxon>Chromatiales</taxon>
        <taxon>Sedimenticolaceae</taxon>
        <taxon>Candidatus Thiodiazotropha</taxon>
    </lineage>
</organism>
<name>A0A7Z0VNN8_9GAMM</name>
<dbReference type="InterPro" id="IPR025714">
    <property type="entry name" value="Methyltranfer_dom"/>
</dbReference>
<dbReference type="PANTHER" id="PTHR43861">
    <property type="entry name" value="TRANS-ACONITATE 2-METHYLTRANSFERASE-RELATED"/>
    <property type="match status" value="1"/>
</dbReference>
<dbReference type="SUPFAM" id="SSF53335">
    <property type="entry name" value="S-adenosyl-L-methionine-dependent methyltransferases"/>
    <property type="match status" value="1"/>
</dbReference>
<reference evidence="2 3" key="1">
    <citation type="submission" date="2016-06" db="EMBL/GenBank/DDBJ databases">
        <title>Genome sequence of endosymbiont of Candidatus Endolucinida thiodiazotropha.</title>
        <authorList>
            <person name="Poehlein A."/>
            <person name="Koenig S."/>
            <person name="Heiden S.E."/>
            <person name="Thuermer A."/>
            <person name="Voget S."/>
            <person name="Daniel R."/>
            <person name="Markert S."/>
            <person name="Gros O."/>
            <person name="Schweder T."/>
        </authorList>
    </citation>
    <scope>NUCLEOTIDE SEQUENCE [LARGE SCALE GENOMIC DNA]</scope>
    <source>
        <strain evidence="2 3">COS</strain>
    </source>
</reference>
<dbReference type="GO" id="GO:0102082">
    <property type="term" value="F:demethylrebeccamycin--D-glucose O-methyltransferase activity"/>
    <property type="evidence" value="ECO:0007669"/>
    <property type="project" value="UniProtKB-EC"/>
</dbReference>
<dbReference type="CDD" id="cd02440">
    <property type="entry name" value="AdoMet_MTases"/>
    <property type="match status" value="1"/>
</dbReference>
<dbReference type="EMBL" id="MARB01000005">
    <property type="protein sequence ID" value="ODJ88670.1"/>
    <property type="molecule type" value="Genomic_DNA"/>
</dbReference>
<dbReference type="OrthoDB" id="649979at2"/>
<dbReference type="RefSeq" id="WP_069122164.1">
    <property type="nucleotide sequence ID" value="NZ_MARB01000005.1"/>
</dbReference>
<evidence type="ECO:0000313" key="2">
    <source>
        <dbReference type="EMBL" id="ODJ88670.1"/>
    </source>
</evidence>
<dbReference type="AlphaFoldDB" id="A0A7Z0VNN8"/>
<sequence length="401" mass="45570">MDKITAEVQAFYEAYPYPPDGHVNCDGYHARLLLSYLQRTNDDSGRIHVLEAGCGRGLNLLAAAERQTDIDFTGVDINRVAIAEATHRSKQRGIDNLRYFICDLLDHESLPVREGSYQVILSYGVLTHLSNPLLGLRHISRLLAPQGVVAIMLDGSYGRQPLDRYLQALSIIDHDCRSMDRLSMARALADAAETTLFNGNCWQGTASVDDIEFADRCLHVHQKSYDIAGLWRLLDSAGLRFIRWLEPNDWEIRQVIDNPELLRLIDSIDDMKRFQLTERLKFLPKFTLLVSRREDKPRPQLLATEVAATQYAFNPQLMLERKGEHVEGCRLRGRRVDLNSHPLTHLVLDQAAQLSDEFPGQQLIDRLLKQNLGSQLIIQGIIHAVEHELLYRPHAVGDDLT</sequence>
<keyword evidence="3" id="KW-1185">Reference proteome</keyword>
<feature type="domain" description="Methyltransferase" evidence="1">
    <location>
        <begin position="47"/>
        <end position="151"/>
    </location>
</feature>
<dbReference type="GO" id="GO:0032259">
    <property type="term" value="P:methylation"/>
    <property type="evidence" value="ECO:0007669"/>
    <property type="project" value="UniProtKB-KW"/>
</dbReference>
<accession>A0A7Z0VNN8</accession>
<dbReference type="EC" id="2.1.1.164" evidence="2"/>
<evidence type="ECO:0000313" key="3">
    <source>
        <dbReference type="Proteomes" id="UP000094769"/>
    </source>
</evidence>
<proteinExistence type="predicted"/>
<comment type="caution">
    <text evidence="2">The sequence shown here is derived from an EMBL/GenBank/DDBJ whole genome shotgun (WGS) entry which is preliminary data.</text>
</comment>
<protein>
    <submittedName>
        <fullName evidence="2">Demethylrebeccamycin-D-glucose O-methyltransferase</fullName>
        <ecNumber evidence="2">2.1.1.164</ecNumber>
    </submittedName>
</protein>
<gene>
    <name evidence="2" type="primary">rebM_1</name>
    <name evidence="2" type="ORF">CODIS_12210</name>
</gene>
<dbReference type="Pfam" id="PF13847">
    <property type="entry name" value="Methyltransf_31"/>
    <property type="match status" value="1"/>
</dbReference>
<keyword evidence="2" id="KW-0808">Transferase</keyword>
<evidence type="ECO:0000259" key="1">
    <source>
        <dbReference type="Pfam" id="PF13847"/>
    </source>
</evidence>
<dbReference type="Gene3D" id="3.40.50.150">
    <property type="entry name" value="Vaccinia Virus protein VP39"/>
    <property type="match status" value="1"/>
</dbReference>
<dbReference type="InterPro" id="IPR029063">
    <property type="entry name" value="SAM-dependent_MTases_sf"/>
</dbReference>
<dbReference type="PANTHER" id="PTHR43861:SF1">
    <property type="entry name" value="TRANS-ACONITATE 2-METHYLTRANSFERASE"/>
    <property type="match status" value="1"/>
</dbReference>
<keyword evidence="2" id="KW-0489">Methyltransferase</keyword>
<dbReference type="Proteomes" id="UP000094769">
    <property type="component" value="Unassembled WGS sequence"/>
</dbReference>